<sequence>MERYGETLFVPDERETSRLEVLCDVFDPLSTRTLDELGVRPDSRCLEVGAGSGTIARWMCERATEGEVVATDIDTSSLEGLSAPHLTVLRHDVTVDGFPDASFDVIHARLVLSHLRQREEVLRRMRTWLRPGGFVLIESFCWFPIDSSPNPAYRAALQHWSDLVCASLGTDSWWSRSHPALFAALGYRDVGAHTITQNLRGGTPLADFWRLTIGMSHQRLVGEGRLTEDELQEAYRLLRSPDFWDLAPALVQGWGRG</sequence>
<keyword evidence="2" id="KW-0489">Methyltransferase</keyword>
<dbReference type="SUPFAM" id="SSF53335">
    <property type="entry name" value="S-adenosyl-L-methionine-dependent methyltransferases"/>
    <property type="match status" value="1"/>
</dbReference>
<dbReference type="InterPro" id="IPR029063">
    <property type="entry name" value="SAM-dependent_MTases_sf"/>
</dbReference>
<evidence type="ECO:0000259" key="1">
    <source>
        <dbReference type="Pfam" id="PF08242"/>
    </source>
</evidence>
<dbReference type="PANTHER" id="PTHR43591:SF24">
    <property type="entry name" value="2-METHOXY-6-POLYPRENYL-1,4-BENZOQUINOL METHYLASE, MITOCHONDRIAL"/>
    <property type="match status" value="1"/>
</dbReference>
<protein>
    <submittedName>
        <fullName evidence="2">Methyltransferase domain-containing protein</fullName>
    </submittedName>
</protein>
<gene>
    <name evidence="2" type="ORF">Q8A49_01590</name>
</gene>
<dbReference type="PANTHER" id="PTHR43591">
    <property type="entry name" value="METHYLTRANSFERASE"/>
    <property type="match status" value="1"/>
</dbReference>
<feature type="domain" description="Methyltransferase type 12" evidence="1">
    <location>
        <begin position="46"/>
        <end position="134"/>
    </location>
</feature>
<dbReference type="Pfam" id="PF08242">
    <property type="entry name" value="Methyltransf_12"/>
    <property type="match status" value="1"/>
</dbReference>
<dbReference type="CDD" id="cd02440">
    <property type="entry name" value="AdoMet_MTases"/>
    <property type="match status" value="1"/>
</dbReference>
<evidence type="ECO:0000313" key="2">
    <source>
        <dbReference type="EMBL" id="MEE2049187.1"/>
    </source>
</evidence>
<dbReference type="EMBL" id="JAUUCC010000002">
    <property type="protein sequence ID" value="MEE2049187.1"/>
    <property type="molecule type" value="Genomic_DNA"/>
</dbReference>
<evidence type="ECO:0000313" key="3">
    <source>
        <dbReference type="Proteomes" id="UP001348641"/>
    </source>
</evidence>
<dbReference type="InterPro" id="IPR013217">
    <property type="entry name" value="Methyltransf_12"/>
</dbReference>
<dbReference type="RefSeq" id="WP_330156480.1">
    <property type="nucleotide sequence ID" value="NZ_BAAAJA010000016.1"/>
</dbReference>
<reference evidence="2 3" key="1">
    <citation type="submission" date="2023-07" db="EMBL/GenBank/DDBJ databases">
        <authorList>
            <person name="Girao M."/>
            <person name="Carvalho M.F."/>
        </authorList>
    </citation>
    <scope>NUCLEOTIDE SEQUENCE [LARGE SCALE GENOMIC DNA]</scope>
    <source>
        <strain evidence="2 3">66/93</strain>
    </source>
</reference>
<dbReference type="Gene3D" id="3.40.50.150">
    <property type="entry name" value="Vaccinia Virus protein VP39"/>
    <property type="match status" value="1"/>
</dbReference>
<name>A0ABU7KIS6_9ACTN</name>
<organism evidence="2 3">
    <name type="scientific">Nocardiopsis tropica</name>
    <dbReference type="NCBI Taxonomy" id="109330"/>
    <lineage>
        <taxon>Bacteria</taxon>
        <taxon>Bacillati</taxon>
        <taxon>Actinomycetota</taxon>
        <taxon>Actinomycetes</taxon>
        <taxon>Streptosporangiales</taxon>
        <taxon>Nocardiopsidaceae</taxon>
        <taxon>Nocardiopsis</taxon>
    </lineage>
</organism>
<dbReference type="GO" id="GO:0032259">
    <property type="term" value="P:methylation"/>
    <property type="evidence" value="ECO:0007669"/>
    <property type="project" value="UniProtKB-KW"/>
</dbReference>
<dbReference type="GO" id="GO:0008168">
    <property type="term" value="F:methyltransferase activity"/>
    <property type="evidence" value="ECO:0007669"/>
    <property type="project" value="UniProtKB-KW"/>
</dbReference>
<proteinExistence type="predicted"/>
<accession>A0ABU7KIS6</accession>
<dbReference type="Proteomes" id="UP001348641">
    <property type="component" value="Unassembled WGS sequence"/>
</dbReference>
<comment type="caution">
    <text evidence="2">The sequence shown here is derived from an EMBL/GenBank/DDBJ whole genome shotgun (WGS) entry which is preliminary data.</text>
</comment>
<keyword evidence="2" id="KW-0808">Transferase</keyword>